<feature type="transmembrane region" description="Helical" evidence="5">
    <location>
        <begin position="338"/>
        <end position="362"/>
    </location>
</feature>
<dbReference type="PANTHER" id="PTHR23514">
    <property type="entry name" value="BYPASS OF STOP CODON PROTEIN 6"/>
    <property type="match status" value="1"/>
</dbReference>
<dbReference type="InterPro" id="IPR011701">
    <property type="entry name" value="MFS"/>
</dbReference>
<dbReference type="GO" id="GO:0022857">
    <property type="term" value="F:transmembrane transporter activity"/>
    <property type="evidence" value="ECO:0007669"/>
    <property type="project" value="InterPro"/>
</dbReference>
<dbReference type="AlphaFoldDB" id="A0A0B6TKM9"/>
<dbReference type="STRING" id="1224162.B840_04470"/>
<reference evidence="7 8" key="1">
    <citation type="submission" date="2014-05" db="EMBL/GenBank/DDBJ databases">
        <title>Complete genome sequence of Corynebacterium marinum DSM 44953.</title>
        <authorList>
            <person name="Schaffert L."/>
            <person name="Albersmeier A."/>
            <person name="Kalinowski J."/>
            <person name="Ruckert C."/>
        </authorList>
    </citation>
    <scope>NUCLEOTIDE SEQUENCE [LARGE SCALE GENOMIC DNA]</scope>
    <source>
        <strain evidence="7 8">DSM 44953</strain>
    </source>
</reference>
<dbReference type="SUPFAM" id="SSF103473">
    <property type="entry name" value="MFS general substrate transporter"/>
    <property type="match status" value="1"/>
</dbReference>
<dbReference type="RefSeq" id="WP_042621134.1">
    <property type="nucleotide sequence ID" value="NZ_CP007790.1"/>
</dbReference>
<feature type="transmembrane region" description="Helical" evidence="5">
    <location>
        <begin position="98"/>
        <end position="116"/>
    </location>
</feature>
<feature type="transmembrane region" description="Helical" evidence="5">
    <location>
        <begin position="137"/>
        <end position="159"/>
    </location>
</feature>
<evidence type="ECO:0000256" key="3">
    <source>
        <dbReference type="ARBA" id="ARBA00022989"/>
    </source>
</evidence>
<dbReference type="InterPro" id="IPR036259">
    <property type="entry name" value="MFS_trans_sf"/>
</dbReference>
<feature type="domain" description="Major facilitator superfamily (MFS) profile" evidence="6">
    <location>
        <begin position="1"/>
        <end position="392"/>
    </location>
</feature>
<dbReference type="Gene3D" id="1.20.1250.20">
    <property type="entry name" value="MFS general substrate transporter like domains"/>
    <property type="match status" value="2"/>
</dbReference>
<accession>A0A0B6TKM9</accession>
<dbReference type="Proteomes" id="UP000031928">
    <property type="component" value="Chromosome"/>
</dbReference>
<feature type="transmembrane region" description="Helical" evidence="5">
    <location>
        <begin position="165"/>
        <end position="186"/>
    </location>
</feature>
<dbReference type="PROSITE" id="PS50850">
    <property type="entry name" value="MFS"/>
    <property type="match status" value="1"/>
</dbReference>
<evidence type="ECO:0000256" key="5">
    <source>
        <dbReference type="SAM" id="Phobius"/>
    </source>
</evidence>
<organism evidence="7 8">
    <name type="scientific">Corynebacterium marinum DSM 44953</name>
    <dbReference type="NCBI Taxonomy" id="1224162"/>
    <lineage>
        <taxon>Bacteria</taxon>
        <taxon>Bacillati</taxon>
        <taxon>Actinomycetota</taxon>
        <taxon>Actinomycetes</taxon>
        <taxon>Mycobacteriales</taxon>
        <taxon>Corynebacteriaceae</taxon>
        <taxon>Corynebacterium</taxon>
    </lineage>
</organism>
<feature type="transmembrane region" description="Helical" evidence="5">
    <location>
        <begin position="275"/>
        <end position="297"/>
    </location>
</feature>
<keyword evidence="4 5" id="KW-0472">Membrane</keyword>
<evidence type="ECO:0000256" key="4">
    <source>
        <dbReference type="ARBA" id="ARBA00023136"/>
    </source>
</evidence>
<evidence type="ECO:0000259" key="6">
    <source>
        <dbReference type="PROSITE" id="PS50850"/>
    </source>
</evidence>
<evidence type="ECO:0000256" key="1">
    <source>
        <dbReference type="ARBA" id="ARBA00004651"/>
    </source>
</evidence>
<dbReference type="HOGENOM" id="CLU_035309_2_0_11"/>
<dbReference type="CDD" id="cd17393">
    <property type="entry name" value="MFS_MosC_like"/>
    <property type="match status" value="1"/>
</dbReference>
<dbReference type="PANTHER" id="PTHR23514:SF13">
    <property type="entry name" value="INNER MEMBRANE PROTEIN YBJJ"/>
    <property type="match status" value="1"/>
</dbReference>
<feature type="transmembrane region" description="Helical" evidence="5">
    <location>
        <begin position="43"/>
        <end position="63"/>
    </location>
</feature>
<protein>
    <submittedName>
        <fullName evidence="7">Transporter</fullName>
    </submittedName>
</protein>
<evidence type="ECO:0000256" key="2">
    <source>
        <dbReference type="ARBA" id="ARBA00022692"/>
    </source>
</evidence>
<name>A0A0B6TKM9_9CORY</name>
<evidence type="ECO:0000313" key="7">
    <source>
        <dbReference type="EMBL" id="AJK68513.1"/>
    </source>
</evidence>
<dbReference type="GO" id="GO:0005886">
    <property type="term" value="C:plasma membrane"/>
    <property type="evidence" value="ECO:0007669"/>
    <property type="project" value="UniProtKB-SubCell"/>
</dbReference>
<feature type="transmembrane region" description="Helical" evidence="5">
    <location>
        <begin position="303"/>
        <end position="326"/>
    </location>
</feature>
<feature type="transmembrane region" description="Helical" evidence="5">
    <location>
        <begin position="207"/>
        <end position="227"/>
    </location>
</feature>
<dbReference type="KEGG" id="cmq:B840_04470"/>
<keyword evidence="3 5" id="KW-1133">Transmembrane helix</keyword>
<dbReference type="InterPro" id="IPR020846">
    <property type="entry name" value="MFS_dom"/>
</dbReference>
<evidence type="ECO:0000313" key="8">
    <source>
        <dbReference type="Proteomes" id="UP000031928"/>
    </source>
</evidence>
<feature type="transmembrane region" description="Helical" evidence="5">
    <location>
        <begin position="368"/>
        <end position="386"/>
    </location>
</feature>
<dbReference type="InterPro" id="IPR051788">
    <property type="entry name" value="MFS_Transporter"/>
</dbReference>
<proteinExistence type="predicted"/>
<feature type="transmembrane region" description="Helical" evidence="5">
    <location>
        <begin position="242"/>
        <end position="263"/>
    </location>
</feature>
<comment type="subcellular location">
    <subcellularLocation>
        <location evidence="1">Cell membrane</location>
        <topology evidence="1">Multi-pass membrane protein</topology>
    </subcellularLocation>
</comment>
<keyword evidence="8" id="KW-1185">Reference proteome</keyword>
<sequence length="396" mass="39218">MTASGLSRSPVGVAIMFATNGAVFASVLPWYPTLKQQWGLDDLVFGFVVAAFAAGSLGSTVLPSLAVSRFGPRRVVFWGTVALALLVAGVGWAPSGLVLAVLLLGVGLADAVVDVSQNVAGVRVESRGRRSILSSMHAFWSLGAVAGGAVGTAAASAGWDIRAHLAAVAVSVIGLVALAVLLTGPVPAVPAAADGPGGVEKRPCPGFGRIMLVTLPVALLATSGTMVEDIANNWAGLSSVELAGVAVGDAGVAFTVVLAAQMVGRFTGDRFIDRFGRVAVARAGGVLIALGGLAVVAASDPGLLYAGYALAGFGCATLVPSAFAAAARLPGVSEGAGVTAVSWLMRIGFLATSPVLGALSAATSLRRALLLLVAAGVVVAVLAPALRSGPARAPGT</sequence>
<dbReference type="Pfam" id="PF07690">
    <property type="entry name" value="MFS_1"/>
    <property type="match status" value="2"/>
</dbReference>
<keyword evidence="2 5" id="KW-0812">Transmembrane</keyword>
<gene>
    <name evidence="7" type="ORF">B840_04470</name>
</gene>
<dbReference type="OrthoDB" id="151222at2"/>
<feature type="transmembrane region" description="Helical" evidence="5">
    <location>
        <begin position="12"/>
        <end position="31"/>
    </location>
</feature>
<dbReference type="EMBL" id="CP007790">
    <property type="protein sequence ID" value="AJK68513.1"/>
    <property type="molecule type" value="Genomic_DNA"/>
</dbReference>